<dbReference type="Gene3D" id="3.90.550.10">
    <property type="entry name" value="Spore Coat Polysaccharide Biosynthesis Protein SpsA, Chain A"/>
    <property type="match status" value="1"/>
</dbReference>
<evidence type="ECO:0000256" key="1">
    <source>
        <dbReference type="ARBA" id="ARBA00022676"/>
    </source>
</evidence>
<evidence type="ECO:0000256" key="2">
    <source>
        <dbReference type="ARBA" id="ARBA00022679"/>
    </source>
</evidence>
<keyword evidence="3" id="KW-1133">Transmembrane helix</keyword>
<keyword evidence="3" id="KW-0472">Membrane</keyword>
<dbReference type="RefSeq" id="WP_171994105.1">
    <property type="nucleotide sequence ID" value="NZ_CP012542.1"/>
</dbReference>
<feature type="transmembrane region" description="Helical" evidence="3">
    <location>
        <begin position="298"/>
        <end position="315"/>
    </location>
</feature>
<dbReference type="Proteomes" id="UP000503264">
    <property type="component" value="Chromosome"/>
</dbReference>
<dbReference type="InterPro" id="IPR029044">
    <property type="entry name" value="Nucleotide-diphossugar_trans"/>
</dbReference>
<keyword evidence="6" id="KW-1185">Reference proteome</keyword>
<dbReference type="InterPro" id="IPR001173">
    <property type="entry name" value="Glyco_trans_2-like"/>
</dbReference>
<dbReference type="GO" id="GO:0016758">
    <property type="term" value="F:hexosyltransferase activity"/>
    <property type="evidence" value="ECO:0007669"/>
    <property type="project" value="UniProtKB-ARBA"/>
</dbReference>
<keyword evidence="3" id="KW-0812">Transmembrane</keyword>
<sequence>MSNYKVSIVTPIYGVEKYITKCAISLFEQDFKDIEYIFVNDCTKDKSIEILKDVIQNYPNKNIKIINHDKNKGLGQARKTGTQLANGEYIMHIDSDDWCEHDMISALYQAAKEKNADIVSCNWIEEYGNNSSSKLIQHNYNKLNGSDCYFDFLSGYILAPNVWSKFYKKELFNDVKFADFSYGEDLFLNTQIFKKAKKVIFLNKAFVHYNKENTNSITHHQKDIKEEFIHLHKSIYGLLKTKIEKNIKDRYILTTCIKLFYPHHKEVIDKIDPKIYSLKTIWGGVGAKINSLNFIKKIVYSLVLIKCGFIFRLALNFKKRLKL</sequence>
<feature type="domain" description="Glycosyltransferase 2-like" evidence="4">
    <location>
        <begin position="7"/>
        <end position="139"/>
    </location>
</feature>
<dbReference type="CDD" id="cd00761">
    <property type="entry name" value="Glyco_tranf_GTA_type"/>
    <property type="match status" value="1"/>
</dbReference>
<dbReference type="AlphaFoldDB" id="A0A6G5QIN1"/>
<keyword evidence="2 5" id="KW-0808">Transferase</keyword>
<proteinExistence type="predicted"/>
<dbReference type="Pfam" id="PF00535">
    <property type="entry name" value="Glycos_transf_2"/>
    <property type="match status" value="1"/>
</dbReference>
<evidence type="ECO:0000313" key="5">
    <source>
        <dbReference type="EMBL" id="QCD45346.1"/>
    </source>
</evidence>
<dbReference type="PANTHER" id="PTHR22916">
    <property type="entry name" value="GLYCOSYLTRANSFERASE"/>
    <property type="match status" value="1"/>
</dbReference>
<protein>
    <submittedName>
        <fullName evidence="5">Glycosyltransferase, family 2</fullName>
    </submittedName>
</protein>
<dbReference type="EMBL" id="CP012542">
    <property type="protein sequence ID" value="QCD45346.1"/>
    <property type="molecule type" value="Genomic_DNA"/>
</dbReference>
<keyword evidence="1" id="KW-0328">Glycosyltransferase</keyword>
<evidence type="ECO:0000313" key="6">
    <source>
        <dbReference type="Proteomes" id="UP000503264"/>
    </source>
</evidence>
<dbReference type="PANTHER" id="PTHR22916:SF51">
    <property type="entry name" value="GLYCOSYLTRANSFERASE EPSH-RELATED"/>
    <property type="match status" value="1"/>
</dbReference>
<name>A0A6G5QIN1_9BACT</name>
<evidence type="ECO:0000259" key="4">
    <source>
        <dbReference type="Pfam" id="PF00535"/>
    </source>
</evidence>
<reference evidence="5 6" key="1">
    <citation type="submission" date="2016-07" db="EMBL/GenBank/DDBJ databases">
        <title>Comparative genomics of the Campylobacter concisus group.</title>
        <authorList>
            <person name="Miller W.G."/>
            <person name="Yee E."/>
            <person name="Chapman M.H."/>
            <person name="Huynh S."/>
            <person name="Bono J.L."/>
            <person name="On S.L.W."/>
            <person name="StLeger J."/>
            <person name="Foster G."/>
            <person name="Parker C.T."/>
        </authorList>
    </citation>
    <scope>NUCLEOTIDE SEQUENCE [LARGE SCALE GENOMIC DNA]</scope>
    <source>
        <strain evidence="5 6">CCUG 21559</strain>
    </source>
</reference>
<organism evidence="5 6">
    <name type="scientific">Campylobacter mucosalis CCUG 21559</name>
    <dbReference type="NCBI Taxonomy" id="1032067"/>
    <lineage>
        <taxon>Bacteria</taxon>
        <taxon>Pseudomonadati</taxon>
        <taxon>Campylobacterota</taxon>
        <taxon>Epsilonproteobacteria</taxon>
        <taxon>Campylobacterales</taxon>
        <taxon>Campylobacteraceae</taxon>
        <taxon>Campylobacter</taxon>
    </lineage>
</organism>
<evidence type="ECO:0000256" key="3">
    <source>
        <dbReference type="SAM" id="Phobius"/>
    </source>
</evidence>
<dbReference type="SUPFAM" id="SSF53448">
    <property type="entry name" value="Nucleotide-diphospho-sugar transferases"/>
    <property type="match status" value="1"/>
</dbReference>
<accession>A0A6G5QIN1</accession>
<gene>
    <name evidence="5" type="ORF">CMUC_1596</name>
</gene>